<evidence type="ECO:0000313" key="3">
    <source>
        <dbReference type="Proteomes" id="UP000199036"/>
    </source>
</evidence>
<dbReference type="InterPro" id="IPR049503">
    <property type="entry name" value="AbiJ_NTD4"/>
</dbReference>
<dbReference type="STRING" id="913024.SAMN05421741_11860"/>
<sequence length="289" mass="34068">MKFSERMGFKEPRNTIQTESVDLELKNELWNVLYLQYLDEPKKNYQFLDECRLEHYKLFTLLWLYYFKNKIDNQSINIEHNIQNINSHLYSKFDRWYYIYDIIEFIFANFEIPDEFDNLEHRKYTTELLNDALESNLSGYRFINGLFSPITNEQEIEAIEEAVINTDEYNTVSSHLNKALELLSDKKAPDFSNSIKESISAIESYFKVFFKDPNISFGNSLNNLEHNHGLDKQIKESILRIYGYSNNTGAIRHGLKPGDTTDKIKLAEAKYMLVTCSAFINYLKETNAN</sequence>
<name>A0A1I5E398_9FLAO</name>
<keyword evidence="3" id="KW-1185">Reference proteome</keyword>
<gene>
    <name evidence="2" type="ORF">SAMN05421741_11860</name>
</gene>
<protein>
    <recommendedName>
        <fullName evidence="1">HEPN AbiJ-N-terminal domain-containing protein</fullName>
    </recommendedName>
</protein>
<reference evidence="3" key="1">
    <citation type="submission" date="2016-10" db="EMBL/GenBank/DDBJ databases">
        <authorList>
            <person name="Varghese N."/>
            <person name="Submissions S."/>
        </authorList>
    </citation>
    <scope>NUCLEOTIDE SEQUENCE [LARGE SCALE GENOMIC DNA]</scope>
    <source>
        <strain evidence="3">DS-12</strain>
    </source>
</reference>
<dbReference type="AlphaFoldDB" id="A0A1I5E398"/>
<dbReference type="Pfam" id="PF18863">
    <property type="entry name" value="AbiJ_NTD4"/>
    <property type="match status" value="1"/>
</dbReference>
<dbReference type="OrthoDB" id="9786278at2"/>
<dbReference type="RefSeq" id="WP_091524716.1">
    <property type="nucleotide sequence ID" value="NZ_FOVI01000018.1"/>
</dbReference>
<organism evidence="2 3">
    <name type="scientific">Paenimyroides ummariense</name>
    <dbReference type="NCBI Taxonomy" id="913024"/>
    <lineage>
        <taxon>Bacteria</taxon>
        <taxon>Pseudomonadati</taxon>
        <taxon>Bacteroidota</taxon>
        <taxon>Flavobacteriia</taxon>
        <taxon>Flavobacteriales</taxon>
        <taxon>Flavobacteriaceae</taxon>
        <taxon>Paenimyroides</taxon>
    </lineage>
</organism>
<dbReference type="Proteomes" id="UP000199036">
    <property type="component" value="Unassembled WGS sequence"/>
</dbReference>
<evidence type="ECO:0000259" key="1">
    <source>
        <dbReference type="Pfam" id="PF18863"/>
    </source>
</evidence>
<dbReference type="EMBL" id="FOVI01000018">
    <property type="protein sequence ID" value="SFO05631.1"/>
    <property type="molecule type" value="Genomic_DNA"/>
</dbReference>
<feature type="domain" description="HEPN AbiJ-N-terminal" evidence="1">
    <location>
        <begin position="1"/>
        <end position="163"/>
    </location>
</feature>
<accession>A0A1I5E398</accession>
<evidence type="ECO:0000313" key="2">
    <source>
        <dbReference type="EMBL" id="SFO05631.1"/>
    </source>
</evidence>
<proteinExistence type="predicted"/>